<evidence type="ECO:0000313" key="3">
    <source>
        <dbReference type="Proteomes" id="UP000541610"/>
    </source>
</evidence>
<dbReference type="Proteomes" id="UP000541610">
    <property type="component" value="Unassembled WGS sequence"/>
</dbReference>
<protein>
    <submittedName>
        <fullName evidence="2">Uncharacterized protein</fullName>
    </submittedName>
</protein>
<reference evidence="2 3" key="1">
    <citation type="submission" date="2020-04" db="EMBL/GenBank/DDBJ databases">
        <title>Perkinsus olseni comparative genomics.</title>
        <authorList>
            <person name="Bogema D.R."/>
        </authorList>
    </citation>
    <scope>NUCLEOTIDE SEQUENCE [LARGE SCALE GENOMIC DNA]</scope>
    <source>
        <strain evidence="2">00978-12</strain>
    </source>
</reference>
<dbReference type="AlphaFoldDB" id="A0A7J6NFI4"/>
<sequence length="547" mass="60845">MPPRRRRSTASSAHTRTPEEPPVEELLREEPSSAGCSDYSGRGGYNSHCGSADYPLGIRGGRNSRPPNPALQPTPPRTTPTSGNVEEEVLQLRAAMREMREMMEAIVQERNTSRNPGERGEAHRVISEGYASSDFDSVQSGELPLDENVRPTGERVGVDLPNPSADAPACVRVQFSDGMAHGSAEPPHGGDQTGIEFDDPVSQHHPDSDRRPLNQNYKERVRRECHKLAAKSEIFTGKSSQEITIASLHRDIEDSRGPRLGRTLSRILLPLEVSTEQNARKELQYSGALVEDSDEISIWRNGLFEPYSESLSATGDATIVTGFYTDSEILIHRLRGGDRIYKGLSAAERRRIKVIEQSLTKNETKIQHIPGTVNPSESRPENYKQYLQPPELDGLRHWLEAKAVDPSSLTFDPKGKKSRDCDDSDLFDSNDSPLVPLEQPTCERAGRAACCPIITADLLQLQLNDNWCSRTREVIGRNDAPKWGRDFFIDDNDLIRRRSPVFVQENEATATHPVVIPCTAASLQTRTQLPLRHTEELPILAECALLT</sequence>
<organism evidence="2 3">
    <name type="scientific">Perkinsus olseni</name>
    <name type="common">Perkinsus atlanticus</name>
    <dbReference type="NCBI Taxonomy" id="32597"/>
    <lineage>
        <taxon>Eukaryota</taxon>
        <taxon>Sar</taxon>
        <taxon>Alveolata</taxon>
        <taxon>Perkinsozoa</taxon>
        <taxon>Perkinsea</taxon>
        <taxon>Perkinsida</taxon>
        <taxon>Perkinsidae</taxon>
        <taxon>Perkinsus</taxon>
    </lineage>
</organism>
<comment type="caution">
    <text evidence="2">The sequence shown here is derived from an EMBL/GenBank/DDBJ whole genome shotgun (WGS) entry which is preliminary data.</text>
</comment>
<feature type="region of interest" description="Disordered" evidence="1">
    <location>
        <begin position="1"/>
        <end position="86"/>
    </location>
</feature>
<proteinExistence type="predicted"/>
<name>A0A7J6NFI4_PEROL</name>
<feature type="compositionally biased region" description="Basic and acidic residues" evidence="1">
    <location>
        <begin position="201"/>
        <end position="217"/>
    </location>
</feature>
<dbReference type="EMBL" id="JABANP010000421">
    <property type="protein sequence ID" value="KAF4682579.1"/>
    <property type="molecule type" value="Genomic_DNA"/>
</dbReference>
<feature type="region of interest" description="Disordered" evidence="1">
    <location>
        <begin position="179"/>
        <end position="217"/>
    </location>
</feature>
<feature type="region of interest" description="Disordered" evidence="1">
    <location>
        <begin position="409"/>
        <end position="432"/>
    </location>
</feature>
<dbReference type="OrthoDB" id="3249394at2759"/>
<feature type="compositionally biased region" description="Pro residues" evidence="1">
    <location>
        <begin position="66"/>
        <end position="78"/>
    </location>
</feature>
<evidence type="ECO:0000313" key="2">
    <source>
        <dbReference type="EMBL" id="KAF4682579.1"/>
    </source>
</evidence>
<gene>
    <name evidence="2" type="ORF">FOZ60_010396</name>
</gene>
<accession>A0A7J6NFI4</accession>
<evidence type="ECO:0000256" key="1">
    <source>
        <dbReference type="SAM" id="MobiDB-lite"/>
    </source>
</evidence>